<feature type="compositionally biased region" description="Low complexity" evidence="2">
    <location>
        <begin position="80"/>
        <end position="99"/>
    </location>
</feature>
<comment type="caution">
    <text evidence="3">The sequence shown here is derived from an EMBL/GenBank/DDBJ whole genome shotgun (WGS) entry which is preliminary data.</text>
</comment>
<feature type="region of interest" description="Disordered" evidence="2">
    <location>
        <begin position="947"/>
        <end position="1021"/>
    </location>
</feature>
<feature type="compositionally biased region" description="Low complexity" evidence="2">
    <location>
        <begin position="113"/>
        <end position="126"/>
    </location>
</feature>
<evidence type="ECO:0000313" key="4">
    <source>
        <dbReference type="Proteomes" id="UP000460718"/>
    </source>
</evidence>
<sequence length="1842" mass="202992">MPKEAEFFNAASAAKGGAFTATKTTESGSRSGSTSSAKYRVSSRPSGLEALDTASHSPETRLSATNVSLMLLRMNKSSASRLSLSDPSGSEASASSATAKPKNGRYAITTEALTPPTKGPGTPKLPQKLRQHVNRLRSQFASGSASGSSRTLAIGGRSSSPTPSPHKVPRSSLSTKSIGSRRFSYAAAAALQYSRKPNQLHQLQAAKEGEKQVEPVAGAPTSSPQDSEPTSVNAGTFQDLLRPLQSSLSCAGLRSGWSSDEDDEAEQLFRQSERENSRMLRVCCSIDNLMVSIGDHAQEQKQTEAIVRGASRDLVKLFQFALKQVSSVIFDKAEDQTSNNSPRVEAGRAIAVKIAGKEAQYAMEFILEINERIGRLYEFSRSVFVCEVDELRQRIKELEDELAAATLKNELLQNEMRDLRDFHEQNNASGVDPFAVGSTGDRHPELDDHDDVAISALAFPDIPDANTDAGECSALKQQCQELLRLLEMAKQEIRLSHHERDVQKARVVEISSALFHESELGHLRNQLQSEKKRVRVLERENLTLRESQQDQVLKVQALETLQAASSAAASTSTNSSCVARHSAANRPSSDTASTATNGTVPAEQSTVRLNGLDEEPSAMQTSELTIETRDNQYNFTNTELGLPQEGSHGATMNWFSRIVNPPQPANVRKTRKKQIKAKSEKQSLVGLSTFLASLLMTDKQLATAKEESKVRRQRSVPTLIPPVGTLTAKRSAEARSGNGKKRRLRPDTSTSVSSNGGEPEDNPEQVITCCVQLIWAFYQRFLLAVEAQNLLCTRGVGGDPTLGSGAGSSAGSPAVEPVSLSLIIFHFFFERCSRELDAARELEQFVRCVHDVRGASYTLELFCQFLEENCSRQELCFFLWVCQAMNDVKLGIPYDNPLPSGYGIKVDVGIHHEGPAPQFLCFLKATFLARTIFRLLHFKVLCRPPAVGSGRRRGKAKKSPRKQSSSKVVSVVSLVASTSPASSPKRKPKTRLGELAAAQSPKADSKLPTTNNGESVQEGQTSVPLHVAAQTALREVIENNLGEPITLETFNNLLLKFAVVPSSEELTARLGPFYQPTGDERKIPTDVFLALLMETYKLQLQWQRDQLRALFIHLNHQEELQQRTAEKLAKEEAANTKGDRRKVSEEDKKQRKPRMKRRKSRDGAAETSGSKYLRGLSRSVLRELLLQSGIAEDSDMAQIDIDWLFAELLKKAGGVAADITFDTVYDMLEKMRWLDSTRLRVDSLVQVANVTSMNKASSTTGSRPGVNVSSKSRAPSVVVPSSIVCAIRDEWRVYARHSLALCNNDPNAFIRRHTQRLLHYVDEKLARLVNDSESSDTTNVGGEAIRCIREFLAFAWRVAGKRSSENGLPSIRQTCFTEVFLVSQALRATADSMPGYSGQFVAIEDKAVESQSAEGNPRILQRQTSSQLLVTQDALQCFYDTSRMDLKRFIKDKGSNVPGLDGSVAGQLQELESVLALYAAHIAHLFQRFSEARFNSTPQVSLHRWRSMVFELELVLPRYMPFPKLQLLFESVAEPHLRSESSTPTIAASLDQELGVGKTQFSELFVLIAFKRHRVAAAQKLEKALLTTTKKPRGSQGDTKYALFEAVELADRPARIMAQFCREILAPRAFNSHGNDNALVERNFAAKLSCPLVSRALLEHRSFLRTVFFYYAKQDEVAADERAALEEQALIREIQENGGQVNGTKEPPTESSPADVSAALLQPDPGSDFQLEKTKRSSMSFGEFQTFLTAFKLLDTPEDAVGGSRSERKIALADAQHVFSSAMSLDNDDTLQLEFDEFAAAVVALAVHLNPSPFTLWHQKLDTFAMRLRRIWASQNEGTCSG</sequence>
<feature type="coiled-coil region" evidence="1">
    <location>
        <begin position="520"/>
        <end position="547"/>
    </location>
</feature>
<evidence type="ECO:0000313" key="3">
    <source>
        <dbReference type="EMBL" id="KAE9015669.1"/>
    </source>
</evidence>
<keyword evidence="1" id="KW-0175">Coiled coil</keyword>
<feature type="region of interest" description="Disordered" evidence="2">
    <location>
        <begin position="18"/>
        <end position="62"/>
    </location>
</feature>
<proteinExistence type="predicted"/>
<feature type="compositionally biased region" description="Low complexity" evidence="2">
    <location>
        <begin position="962"/>
        <end position="983"/>
    </location>
</feature>
<feature type="region of interest" description="Disordered" evidence="2">
    <location>
        <begin position="1694"/>
        <end position="1719"/>
    </location>
</feature>
<evidence type="ECO:0000256" key="2">
    <source>
        <dbReference type="SAM" id="MobiDB-lite"/>
    </source>
</evidence>
<feature type="compositionally biased region" description="Basic residues" evidence="2">
    <location>
        <begin position="1150"/>
        <end position="1160"/>
    </location>
</feature>
<feature type="region of interest" description="Disordered" evidence="2">
    <location>
        <begin position="704"/>
        <end position="763"/>
    </location>
</feature>
<feature type="coiled-coil region" evidence="1">
    <location>
        <begin position="381"/>
        <end position="415"/>
    </location>
</feature>
<feature type="compositionally biased region" description="Low complexity" evidence="2">
    <location>
        <begin position="18"/>
        <end position="36"/>
    </location>
</feature>
<feature type="region of interest" description="Disordered" evidence="2">
    <location>
        <begin position="203"/>
        <end position="233"/>
    </location>
</feature>
<dbReference type="Proteomes" id="UP000460718">
    <property type="component" value="Unassembled WGS sequence"/>
</dbReference>
<feature type="compositionally biased region" description="Polar residues" evidence="2">
    <location>
        <begin position="220"/>
        <end position="233"/>
    </location>
</feature>
<feature type="region of interest" description="Disordered" evidence="2">
    <location>
        <begin position="80"/>
        <end position="126"/>
    </location>
</feature>
<feature type="compositionally biased region" description="Polar residues" evidence="2">
    <location>
        <begin position="747"/>
        <end position="756"/>
    </location>
</feature>
<dbReference type="EMBL" id="QXFW01000335">
    <property type="protein sequence ID" value="KAE9015669.1"/>
    <property type="molecule type" value="Genomic_DNA"/>
</dbReference>
<gene>
    <name evidence="3" type="ORF">PF011_g7516</name>
</gene>
<feature type="compositionally biased region" description="Basic residues" evidence="2">
    <location>
        <begin position="950"/>
        <end position="961"/>
    </location>
</feature>
<feature type="compositionally biased region" description="Polar residues" evidence="2">
    <location>
        <begin position="1007"/>
        <end position="1021"/>
    </location>
</feature>
<accession>A0A6A3L9J6</accession>
<name>A0A6A3L9J6_9STRA</name>
<feature type="region of interest" description="Disordered" evidence="2">
    <location>
        <begin position="1125"/>
        <end position="1168"/>
    </location>
</feature>
<feature type="region of interest" description="Disordered" evidence="2">
    <location>
        <begin position="139"/>
        <end position="177"/>
    </location>
</feature>
<protein>
    <submittedName>
        <fullName evidence="3">Uncharacterized protein</fullName>
    </submittedName>
</protein>
<feature type="compositionally biased region" description="Basic and acidic residues" evidence="2">
    <location>
        <begin position="1125"/>
        <end position="1149"/>
    </location>
</feature>
<feature type="compositionally biased region" description="Low complexity" evidence="2">
    <location>
        <begin position="566"/>
        <end position="576"/>
    </location>
</feature>
<feature type="region of interest" description="Disordered" evidence="2">
    <location>
        <begin position="566"/>
        <end position="620"/>
    </location>
</feature>
<feature type="region of interest" description="Disordered" evidence="2">
    <location>
        <begin position="1253"/>
        <end position="1272"/>
    </location>
</feature>
<feature type="compositionally biased region" description="Polar residues" evidence="2">
    <location>
        <begin position="585"/>
        <end position="608"/>
    </location>
</feature>
<evidence type="ECO:0000256" key="1">
    <source>
        <dbReference type="SAM" id="Coils"/>
    </source>
</evidence>
<organism evidence="3 4">
    <name type="scientific">Phytophthora fragariae</name>
    <dbReference type="NCBI Taxonomy" id="53985"/>
    <lineage>
        <taxon>Eukaryota</taxon>
        <taxon>Sar</taxon>
        <taxon>Stramenopiles</taxon>
        <taxon>Oomycota</taxon>
        <taxon>Peronosporomycetes</taxon>
        <taxon>Peronosporales</taxon>
        <taxon>Peronosporaceae</taxon>
        <taxon>Phytophthora</taxon>
    </lineage>
</organism>
<reference evidence="3 4" key="1">
    <citation type="submission" date="2018-09" db="EMBL/GenBank/DDBJ databases">
        <title>Genomic investigation of the strawberry pathogen Phytophthora fragariae indicates pathogenicity is determined by transcriptional variation in three key races.</title>
        <authorList>
            <person name="Adams T.M."/>
            <person name="Armitage A.D."/>
            <person name="Sobczyk M.K."/>
            <person name="Bates H.J."/>
            <person name="Dunwell J.M."/>
            <person name="Nellist C.F."/>
            <person name="Harrison R.J."/>
        </authorList>
    </citation>
    <scope>NUCLEOTIDE SEQUENCE [LARGE SCALE GENOMIC DNA]</scope>
    <source>
        <strain evidence="3 4">SCRP245</strain>
    </source>
</reference>
<feature type="compositionally biased region" description="Polar residues" evidence="2">
    <location>
        <begin position="1697"/>
        <end position="1714"/>
    </location>
</feature>